<evidence type="ECO:0000313" key="3">
    <source>
        <dbReference type="Proteomes" id="UP001066276"/>
    </source>
</evidence>
<feature type="compositionally biased region" description="Basic and acidic residues" evidence="1">
    <location>
        <begin position="165"/>
        <end position="189"/>
    </location>
</feature>
<sequence>MDGGVRGVSLKSALWERRLLIAWQVWVSGHVMSCLRGISRTWWTGVESRWRQTEPGGFWLGPSRCPVHRRFTVLELVLAEAQGRAGMDWPAMWSVLALACHLVCWLVGRSIRQIGRILKFHFKKEEEIKPKFVSKKPRAEGVNEKQGRENQYVVHAPRGVSACRKSLEDGGNEEERHRGPREHQKRQER</sequence>
<dbReference type="EMBL" id="JANPWB010000007">
    <property type="protein sequence ID" value="KAJ1169049.1"/>
    <property type="molecule type" value="Genomic_DNA"/>
</dbReference>
<dbReference type="AlphaFoldDB" id="A0AAV7SY65"/>
<comment type="caution">
    <text evidence="2">The sequence shown here is derived from an EMBL/GenBank/DDBJ whole genome shotgun (WGS) entry which is preliminary data.</text>
</comment>
<reference evidence="2" key="1">
    <citation type="journal article" date="2022" name="bioRxiv">
        <title>Sequencing and chromosome-scale assembly of the giantPleurodeles waltlgenome.</title>
        <authorList>
            <person name="Brown T."/>
            <person name="Elewa A."/>
            <person name="Iarovenko S."/>
            <person name="Subramanian E."/>
            <person name="Araus A.J."/>
            <person name="Petzold A."/>
            <person name="Susuki M."/>
            <person name="Suzuki K.-i.T."/>
            <person name="Hayashi T."/>
            <person name="Toyoda A."/>
            <person name="Oliveira C."/>
            <person name="Osipova E."/>
            <person name="Leigh N.D."/>
            <person name="Simon A."/>
            <person name="Yun M.H."/>
        </authorList>
    </citation>
    <scope>NUCLEOTIDE SEQUENCE</scope>
    <source>
        <strain evidence="2">20211129_DDA</strain>
        <tissue evidence="2">Liver</tissue>
    </source>
</reference>
<protein>
    <recommendedName>
        <fullName evidence="4">Transmembrane protein</fullName>
    </recommendedName>
</protein>
<evidence type="ECO:0008006" key="4">
    <source>
        <dbReference type="Google" id="ProtNLM"/>
    </source>
</evidence>
<evidence type="ECO:0000256" key="1">
    <source>
        <dbReference type="SAM" id="MobiDB-lite"/>
    </source>
</evidence>
<keyword evidence="3" id="KW-1185">Reference proteome</keyword>
<proteinExistence type="predicted"/>
<accession>A0AAV7SY65</accession>
<feature type="compositionally biased region" description="Basic and acidic residues" evidence="1">
    <location>
        <begin position="137"/>
        <end position="148"/>
    </location>
</feature>
<name>A0AAV7SY65_PLEWA</name>
<evidence type="ECO:0000313" key="2">
    <source>
        <dbReference type="EMBL" id="KAJ1169049.1"/>
    </source>
</evidence>
<dbReference type="Proteomes" id="UP001066276">
    <property type="component" value="Chromosome 4_1"/>
</dbReference>
<gene>
    <name evidence="2" type="ORF">NDU88_000956</name>
</gene>
<feature type="region of interest" description="Disordered" evidence="1">
    <location>
        <begin position="135"/>
        <end position="189"/>
    </location>
</feature>
<organism evidence="2 3">
    <name type="scientific">Pleurodeles waltl</name>
    <name type="common">Iberian ribbed newt</name>
    <dbReference type="NCBI Taxonomy" id="8319"/>
    <lineage>
        <taxon>Eukaryota</taxon>
        <taxon>Metazoa</taxon>
        <taxon>Chordata</taxon>
        <taxon>Craniata</taxon>
        <taxon>Vertebrata</taxon>
        <taxon>Euteleostomi</taxon>
        <taxon>Amphibia</taxon>
        <taxon>Batrachia</taxon>
        <taxon>Caudata</taxon>
        <taxon>Salamandroidea</taxon>
        <taxon>Salamandridae</taxon>
        <taxon>Pleurodelinae</taxon>
        <taxon>Pleurodeles</taxon>
    </lineage>
</organism>